<name>A0A143BH25_9BACT</name>
<accession>A0A143BH25</accession>
<dbReference type="STRING" id="1379270.GEMMAAP_01745"/>
<reference evidence="2 3" key="2">
    <citation type="journal article" date="2016" name="Environ. Microbiol. Rep.">
        <title>Metagenomic evidence for the presence of phototrophic Gemmatimonadetes bacteria in diverse environments.</title>
        <authorList>
            <person name="Zeng Y."/>
            <person name="Baumbach J."/>
            <person name="Barbosa E.G."/>
            <person name="Azevedo V."/>
            <person name="Zhang C."/>
            <person name="Koblizek M."/>
        </authorList>
    </citation>
    <scope>NUCLEOTIDE SEQUENCE [LARGE SCALE GENOMIC DNA]</scope>
    <source>
        <strain evidence="2 3">AP64</strain>
    </source>
</reference>
<evidence type="ECO:0000313" key="2">
    <source>
        <dbReference type="EMBL" id="AMW03911.1"/>
    </source>
</evidence>
<dbReference type="EMBL" id="CP011454">
    <property type="protein sequence ID" value="AMW03911.1"/>
    <property type="molecule type" value="Genomic_DNA"/>
</dbReference>
<organism evidence="2 3">
    <name type="scientific">Gemmatimonas phototrophica</name>
    <dbReference type="NCBI Taxonomy" id="1379270"/>
    <lineage>
        <taxon>Bacteria</taxon>
        <taxon>Pseudomonadati</taxon>
        <taxon>Gemmatimonadota</taxon>
        <taxon>Gemmatimonadia</taxon>
        <taxon>Gemmatimonadales</taxon>
        <taxon>Gemmatimonadaceae</taxon>
        <taxon>Gemmatimonas</taxon>
    </lineage>
</organism>
<dbReference type="InterPro" id="IPR024311">
    <property type="entry name" value="Lipocalin-like"/>
</dbReference>
<dbReference type="Proteomes" id="UP000076404">
    <property type="component" value="Chromosome"/>
</dbReference>
<protein>
    <recommendedName>
        <fullName evidence="1">Lipocalin-like domain-containing protein</fullName>
    </recommendedName>
</protein>
<proteinExistence type="predicted"/>
<dbReference type="Pfam" id="PF13924">
    <property type="entry name" value="Lipocalin_5"/>
    <property type="match status" value="1"/>
</dbReference>
<evidence type="ECO:0000313" key="3">
    <source>
        <dbReference type="Proteomes" id="UP000076404"/>
    </source>
</evidence>
<reference evidence="2 3" key="1">
    <citation type="journal article" date="2014" name="Proc. Natl. Acad. Sci. U.S.A.">
        <title>Functional type 2 photosynthetic reaction centers found in the rare bacterial phylum Gemmatimonadetes.</title>
        <authorList>
            <person name="Zeng Y."/>
            <person name="Feng F."/>
            <person name="Medova H."/>
            <person name="Dean J."/>
            <person name="Koblizek M."/>
        </authorList>
    </citation>
    <scope>NUCLEOTIDE SEQUENCE [LARGE SCALE GENOMIC DNA]</scope>
    <source>
        <strain evidence="2 3">AP64</strain>
    </source>
</reference>
<dbReference type="KEGG" id="gph:GEMMAAP_01745"/>
<keyword evidence="3" id="KW-1185">Reference proteome</keyword>
<feature type="domain" description="Lipocalin-like" evidence="1">
    <location>
        <begin position="11"/>
        <end position="106"/>
    </location>
</feature>
<evidence type="ECO:0000259" key="1">
    <source>
        <dbReference type="Pfam" id="PF13924"/>
    </source>
</evidence>
<sequence>MEFCNVDTPGDTTYPLGRRPIGFFIYDPAGNLSIQAMRAAPSGAFMRDSIPLGGMAELLSWYFGYFGTYTITSDSTVVHRVRGGTIPSYIGTDQPRNYWIRGDTLSIGGGEPWSCRKLVRVRS</sequence>
<gene>
    <name evidence="2" type="ORF">GEMMAAP_01745</name>
</gene>
<dbReference type="eggNOG" id="ENOG50339KD">
    <property type="taxonomic scope" value="Bacteria"/>
</dbReference>
<dbReference type="AlphaFoldDB" id="A0A143BH25"/>